<evidence type="ECO:0000313" key="1">
    <source>
        <dbReference type="EMBL" id="SVB46458.1"/>
    </source>
</evidence>
<name>A0A382E6Z8_9ZZZZ</name>
<sequence>MNQSFPLPGNKFEVLEQLKSFQTPLEKIDYLEVLAHDMRDKLDWMKRDEASKEPGNELEFLKRNDSLSAEAQVKRQLKALQTEHRKELQRRRKLAWIGFKRLPFPVVWDQDSYLEWEASIEGKHRKHDWCLWLRQGLVQSGDNDWCFKDTVIRQARLDALDKGETDDEILWYCLSIDQGFVDFIEIQKINPITQAPGGRGKKATPELHKVIWRAYRYVCTSLIENPSAQEVWNALKADPMMFDPESIVLEDSLSDDKFFYLLPNFSEPKSYKRLSLDTRLSLLKKNPPKI</sequence>
<dbReference type="AlphaFoldDB" id="A0A382E6Z8"/>
<dbReference type="EMBL" id="UINC01043027">
    <property type="protein sequence ID" value="SVB46458.1"/>
    <property type="molecule type" value="Genomic_DNA"/>
</dbReference>
<protein>
    <submittedName>
        <fullName evidence="1">Uncharacterized protein</fullName>
    </submittedName>
</protein>
<accession>A0A382E6Z8</accession>
<organism evidence="1">
    <name type="scientific">marine metagenome</name>
    <dbReference type="NCBI Taxonomy" id="408172"/>
    <lineage>
        <taxon>unclassified sequences</taxon>
        <taxon>metagenomes</taxon>
        <taxon>ecological metagenomes</taxon>
    </lineage>
</organism>
<reference evidence="1" key="1">
    <citation type="submission" date="2018-05" db="EMBL/GenBank/DDBJ databases">
        <authorList>
            <person name="Lanie J.A."/>
            <person name="Ng W.-L."/>
            <person name="Kazmierczak K.M."/>
            <person name="Andrzejewski T.M."/>
            <person name="Davidsen T.M."/>
            <person name="Wayne K.J."/>
            <person name="Tettelin H."/>
            <person name="Glass J.I."/>
            <person name="Rusch D."/>
            <person name="Podicherti R."/>
            <person name="Tsui H.-C.T."/>
            <person name="Winkler M.E."/>
        </authorList>
    </citation>
    <scope>NUCLEOTIDE SEQUENCE</scope>
</reference>
<gene>
    <name evidence="1" type="ORF">METZ01_LOCUS199312</name>
</gene>
<proteinExistence type="predicted"/>